<gene>
    <name evidence="1" type="ORF">HHL27_12185</name>
</gene>
<dbReference type="InterPro" id="IPR011990">
    <property type="entry name" value="TPR-like_helical_dom_sf"/>
</dbReference>
<evidence type="ECO:0000313" key="1">
    <source>
        <dbReference type="EMBL" id="NML94423.1"/>
    </source>
</evidence>
<dbReference type="AlphaFoldDB" id="A0A7Y0BQA8"/>
<dbReference type="SUPFAM" id="SSF48452">
    <property type="entry name" value="TPR-like"/>
    <property type="match status" value="1"/>
</dbReference>
<evidence type="ECO:0000313" key="2">
    <source>
        <dbReference type="Proteomes" id="UP000583556"/>
    </source>
</evidence>
<sequence length="400" mass="42347">MSVGGERRRPAGTLLVAVSAIAYAALALASGLDRAGALDPVLAGMLPTAIQAQSLRNKATTVQSIGDAARARALAEKAVERTPIEPGSTAVLGAALLGANDAAGADRVFRVAAQMGWRIPLTQLYWMQTSLAVEDYPNAAVRLDALLRQTPTLLSNRKLLDPLEQTEDGRKALADRLVERPNWLVPYTTDVWEVPPPVLNLRRAVLLDVANQGRKLGCVDVSPFVQREIALGNPRGAHDVWIAHCPGAGKAMIYDGDFQQAEVSQTRSSLSWTFVGNGNISVFPEPGQRPGQRALAVDGKVAMPTVFVRQMLLLPAGRYRVTWTALSESGAPTTRIVAGLDCGHGVEWQTGEAGPNGLRSAVLESDGSCDAPWLSFGLAPGDGVARLTGVAMSTLGQAKP</sequence>
<reference evidence="1 2" key="1">
    <citation type="submission" date="2020-04" db="EMBL/GenBank/DDBJ databases">
        <title>Novosphingobium sp. TW-4 isolated from soil.</title>
        <authorList>
            <person name="Dahal R.H."/>
            <person name="Chaudhary D.K."/>
        </authorList>
    </citation>
    <scope>NUCLEOTIDE SEQUENCE [LARGE SCALE GENOMIC DNA]</scope>
    <source>
        <strain evidence="1 2">TW-4</strain>
    </source>
</reference>
<organism evidence="1 2">
    <name type="scientific">Novosphingobium olei</name>
    <dbReference type="NCBI Taxonomy" id="2728851"/>
    <lineage>
        <taxon>Bacteria</taxon>
        <taxon>Pseudomonadati</taxon>
        <taxon>Pseudomonadota</taxon>
        <taxon>Alphaproteobacteria</taxon>
        <taxon>Sphingomonadales</taxon>
        <taxon>Sphingomonadaceae</taxon>
        <taxon>Novosphingobium</taxon>
    </lineage>
</organism>
<protein>
    <recommendedName>
        <fullName evidence="3">Tetratricopeptide repeat protein</fullName>
    </recommendedName>
</protein>
<dbReference type="RefSeq" id="WP_169493712.1">
    <property type="nucleotide sequence ID" value="NZ_JABBGM010000005.1"/>
</dbReference>
<proteinExistence type="predicted"/>
<keyword evidence="2" id="KW-1185">Reference proteome</keyword>
<dbReference type="Proteomes" id="UP000583556">
    <property type="component" value="Unassembled WGS sequence"/>
</dbReference>
<dbReference type="Gene3D" id="1.25.40.10">
    <property type="entry name" value="Tetratricopeptide repeat domain"/>
    <property type="match status" value="1"/>
</dbReference>
<evidence type="ECO:0008006" key="3">
    <source>
        <dbReference type="Google" id="ProtNLM"/>
    </source>
</evidence>
<dbReference type="EMBL" id="JABBGM010000005">
    <property type="protein sequence ID" value="NML94423.1"/>
    <property type="molecule type" value="Genomic_DNA"/>
</dbReference>
<accession>A0A7Y0BQA8</accession>
<comment type="caution">
    <text evidence="1">The sequence shown here is derived from an EMBL/GenBank/DDBJ whole genome shotgun (WGS) entry which is preliminary data.</text>
</comment>
<name>A0A7Y0BQA8_9SPHN</name>